<dbReference type="AlphaFoldDB" id="A0A239P113"/>
<dbReference type="EMBL" id="FZPH01000012">
    <property type="protein sequence ID" value="SNT60304.1"/>
    <property type="molecule type" value="Genomic_DNA"/>
</dbReference>
<organism evidence="1 2">
    <name type="scientific">Asanoa hainanensis</name>
    <dbReference type="NCBI Taxonomy" id="560556"/>
    <lineage>
        <taxon>Bacteria</taxon>
        <taxon>Bacillati</taxon>
        <taxon>Actinomycetota</taxon>
        <taxon>Actinomycetes</taxon>
        <taxon>Micromonosporales</taxon>
        <taxon>Micromonosporaceae</taxon>
        <taxon>Asanoa</taxon>
    </lineage>
</organism>
<evidence type="ECO:0000313" key="1">
    <source>
        <dbReference type="EMBL" id="SNT60304.1"/>
    </source>
</evidence>
<evidence type="ECO:0000313" key="2">
    <source>
        <dbReference type="Proteomes" id="UP000198362"/>
    </source>
</evidence>
<dbReference type="OrthoDB" id="3249195at2"/>
<dbReference type="Proteomes" id="UP000198362">
    <property type="component" value="Unassembled WGS sequence"/>
</dbReference>
<gene>
    <name evidence="1" type="ORF">SAMN05421812_11262</name>
</gene>
<proteinExistence type="predicted"/>
<protein>
    <submittedName>
        <fullName evidence="1">Uncharacterized protein</fullName>
    </submittedName>
</protein>
<keyword evidence="2" id="KW-1185">Reference proteome</keyword>
<reference evidence="1 2" key="1">
    <citation type="submission" date="2017-06" db="EMBL/GenBank/DDBJ databases">
        <authorList>
            <person name="Kim H.J."/>
            <person name="Triplett B.A."/>
        </authorList>
    </citation>
    <scope>NUCLEOTIDE SEQUENCE [LARGE SCALE GENOMIC DNA]</scope>
    <source>
        <strain evidence="1 2">CGMCC 4.5593</strain>
    </source>
</reference>
<accession>A0A239P113</accession>
<dbReference type="RefSeq" id="WP_089253249.1">
    <property type="nucleotide sequence ID" value="NZ_FZPH01000012.1"/>
</dbReference>
<name>A0A239P113_9ACTN</name>
<sequence>MSYDITIAAHRALTVELVESWAAARSWVVTREPDHLVLESGRAQLEVWGPDPAEADDFEEALAAACLAPRWMVQVSTAATAPKAAIAQLRSLARHLAEQTDGAAFDPRQDGLIWPRGVRKATVPAGERETSMLTLDWFVAPSRWAQTAGGLVDLLARFCPEALPTRYGEWEPLPHRFERGQFTRAVHGPKVFWRSTRPCFGGWAYGPGDGAFPVGRITLTFDGGLVRADDRWREGVVDLFTTGAERFGAFFAAAQDEPGYTVSRNRPWQTDSMQSGEYFLRGTDWQGLPPVPMWLSWYGGPYATLVSPGLVRLGEAPKPRADLPEVVPPAELTYRHRPPFVDAHGAIAMEPARPEDRASQIPDLES</sequence>